<dbReference type="EMBL" id="QYBB01000006">
    <property type="protein sequence ID" value="RYC32553.1"/>
    <property type="molecule type" value="Genomic_DNA"/>
</dbReference>
<dbReference type="Proteomes" id="UP000290759">
    <property type="component" value="Unassembled WGS sequence"/>
</dbReference>
<evidence type="ECO:0000256" key="2">
    <source>
        <dbReference type="ARBA" id="ARBA00022475"/>
    </source>
</evidence>
<dbReference type="CDD" id="cd06579">
    <property type="entry name" value="TM_PBP1_transp_AraH_like"/>
    <property type="match status" value="1"/>
</dbReference>
<dbReference type="AlphaFoldDB" id="A0A4Q2U798"/>
<dbReference type="PANTHER" id="PTHR32196">
    <property type="entry name" value="ABC TRANSPORTER PERMEASE PROTEIN YPHD-RELATED-RELATED"/>
    <property type="match status" value="1"/>
</dbReference>
<organism evidence="7 8">
    <name type="scientific">Lichenibacterium minor</name>
    <dbReference type="NCBI Taxonomy" id="2316528"/>
    <lineage>
        <taxon>Bacteria</taxon>
        <taxon>Pseudomonadati</taxon>
        <taxon>Pseudomonadota</taxon>
        <taxon>Alphaproteobacteria</taxon>
        <taxon>Hyphomicrobiales</taxon>
        <taxon>Lichenihabitantaceae</taxon>
        <taxon>Lichenibacterium</taxon>
    </lineage>
</organism>
<keyword evidence="3 6" id="KW-0812">Transmembrane</keyword>
<dbReference type="PANTHER" id="PTHR32196:SF72">
    <property type="entry name" value="RIBOSE IMPORT PERMEASE PROTEIN RBSC"/>
    <property type="match status" value="1"/>
</dbReference>
<evidence type="ECO:0000256" key="3">
    <source>
        <dbReference type="ARBA" id="ARBA00022692"/>
    </source>
</evidence>
<dbReference type="RefSeq" id="WP_129225039.1">
    <property type="nucleotide sequence ID" value="NZ_QYBB01000006.1"/>
</dbReference>
<name>A0A4Q2U798_9HYPH</name>
<evidence type="ECO:0000313" key="7">
    <source>
        <dbReference type="EMBL" id="RYC32553.1"/>
    </source>
</evidence>
<evidence type="ECO:0000256" key="4">
    <source>
        <dbReference type="ARBA" id="ARBA00022989"/>
    </source>
</evidence>
<reference evidence="7 8" key="1">
    <citation type="submission" date="2018-12" db="EMBL/GenBank/DDBJ databases">
        <authorList>
            <person name="Grouzdev D.S."/>
            <person name="Krutkina M.S."/>
        </authorList>
    </citation>
    <scope>NUCLEOTIDE SEQUENCE [LARGE SCALE GENOMIC DNA]</scope>
    <source>
        <strain evidence="7 8">RmlP026</strain>
    </source>
</reference>
<feature type="transmembrane region" description="Helical" evidence="6">
    <location>
        <begin position="50"/>
        <end position="81"/>
    </location>
</feature>
<dbReference type="InterPro" id="IPR001851">
    <property type="entry name" value="ABC_transp_permease"/>
</dbReference>
<feature type="transmembrane region" description="Helical" evidence="6">
    <location>
        <begin position="247"/>
        <end position="278"/>
    </location>
</feature>
<accession>A0A4Q2U798</accession>
<keyword evidence="5 6" id="KW-0472">Membrane</keyword>
<evidence type="ECO:0000256" key="6">
    <source>
        <dbReference type="SAM" id="Phobius"/>
    </source>
</evidence>
<keyword evidence="4 6" id="KW-1133">Transmembrane helix</keyword>
<protein>
    <submittedName>
        <fullName evidence="7">ABC transporter permease</fullName>
    </submittedName>
</protein>
<feature type="transmembrane region" description="Helical" evidence="6">
    <location>
        <begin position="213"/>
        <end position="235"/>
    </location>
</feature>
<feature type="transmembrane region" description="Helical" evidence="6">
    <location>
        <begin position="93"/>
        <end position="117"/>
    </location>
</feature>
<keyword evidence="2" id="KW-1003">Cell membrane</keyword>
<comment type="subcellular location">
    <subcellularLocation>
        <location evidence="1">Cell membrane</location>
        <topology evidence="1">Multi-pass membrane protein</topology>
    </subcellularLocation>
</comment>
<dbReference type="GO" id="GO:0005886">
    <property type="term" value="C:plasma membrane"/>
    <property type="evidence" value="ECO:0007669"/>
    <property type="project" value="UniProtKB-SubCell"/>
</dbReference>
<keyword evidence="8" id="KW-1185">Reference proteome</keyword>
<dbReference type="OrthoDB" id="7905859at2"/>
<evidence type="ECO:0000256" key="1">
    <source>
        <dbReference type="ARBA" id="ARBA00004651"/>
    </source>
</evidence>
<dbReference type="Pfam" id="PF02653">
    <property type="entry name" value="BPD_transp_2"/>
    <property type="match status" value="1"/>
</dbReference>
<sequence>MNDLAFRLRDARATLSAVAVFVALFALYTLNHPAGFSANVVQTAANKGVLLAFVAVGQTFVVLTAGIDLSVGAVFILANCLASVVVTGSPGAVALGVAAVLGTGLACGLANGALVVYGRLQPIVATIASGAIYFGLALALRPEPGGDVDSTLADAVTGQLAFGVPASAVVLLAVMLLVWVPFRRSLIGRAVYAVGSAEASAYLSGLPIRRARLLAYASAGLFSAMGGLMLAFFTYSGEASASNASTYTLDSIAAIVIGGVSLFGGAGSAVGAVFGALIFRTINDLLFVFDLDPLWQPLFLGLVLLGAVSLGSARLLRLKNRLELFGS</sequence>
<feature type="transmembrane region" description="Helical" evidence="6">
    <location>
        <begin position="298"/>
        <end position="316"/>
    </location>
</feature>
<comment type="caution">
    <text evidence="7">The sequence shown here is derived from an EMBL/GenBank/DDBJ whole genome shotgun (WGS) entry which is preliminary data.</text>
</comment>
<evidence type="ECO:0000313" key="8">
    <source>
        <dbReference type="Proteomes" id="UP000290759"/>
    </source>
</evidence>
<dbReference type="GO" id="GO:0022857">
    <property type="term" value="F:transmembrane transporter activity"/>
    <property type="evidence" value="ECO:0007669"/>
    <property type="project" value="InterPro"/>
</dbReference>
<evidence type="ECO:0000256" key="5">
    <source>
        <dbReference type="ARBA" id="ARBA00023136"/>
    </source>
</evidence>
<feature type="transmembrane region" description="Helical" evidence="6">
    <location>
        <begin position="123"/>
        <end position="140"/>
    </location>
</feature>
<gene>
    <name evidence="7" type="ORF">D3273_07370</name>
</gene>
<feature type="transmembrane region" description="Helical" evidence="6">
    <location>
        <begin position="12"/>
        <end position="30"/>
    </location>
</feature>
<feature type="transmembrane region" description="Helical" evidence="6">
    <location>
        <begin position="160"/>
        <end position="182"/>
    </location>
</feature>
<reference evidence="7 8" key="2">
    <citation type="submission" date="2019-02" db="EMBL/GenBank/DDBJ databases">
        <title>'Lichenibacterium ramalinii' gen. nov. sp. nov., 'Lichenibacterium minor' gen. nov. sp. nov.</title>
        <authorList>
            <person name="Pankratov T."/>
        </authorList>
    </citation>
    <scope>NUCLEOTIDE SEQUENCE [LARGE SCALE GENOMIC DNA]</scope>
    <source>
        <strain evidence="7 8">RmlP026</strain>
    </source>
</reference>
<proteinExistence type="predicted"/>